<dbReference type="Gene3D" id="3.40.50.720">
    <property type="entry name" value="NAD(P)-binding Rossmann-like Domain"/>
    <property type="match status" value="1"/>
</dbReference>
<sequence length="340" mass="37958">MKGALIGCGFFAENQMRAWQSLAEVDIVAVCDPDPVRREHFQTVFGVAHAFAEAKTLLEQCRLDFVDIAAPTPAHAALVRLAADHGVAIICQKPFAGSPDRAKALIQYCEQKGVSLSIHENFRWQYAVREVIRRVHDNEIGTPFFGRISYRNGFDVYQNQPYLARVERFIIEDLGIHVLDIARALFGDVSRLSCETNRVNPDIAGEDVATIMLRHDGGATSIVDCSYATHLTPDPFPQTLIEVDGPHGSLRLTADERIYIHTRDGCQCHEVTSHGPDWSTPPWTIIQESVVAFQTHWLECHRAGIEADTSGRDNYNTLALVDAAYEAAAHHTVMTPRRWS</sequence>
<dbReference type="InterPro" id="IPR055170">
    <property type="entry name" value="GFO_IDH_MocA-like_dom"/>
</dbReference>
<keyword evidence="3" id="KW-0560">Oxidoreductase</keyword>
<dbReference type="GO" id="GO:0016491">
    <property type="term" value="F:oxidoreductase activity"/>
    <property type="evidence" value="ECO:0007669"/>
    <property type="project" value="UniProtKB-KW"/>
</dbReference>
<evidence type="ECO:0000259" key="2">
    <source>
        <dbReference type="Pfam" id="PF22725"/>
    </source>
</evidence>
<dbReference type="Proteomes" id="UP000244934">
    <property type="component" value="Unassembled WGS sequence"/>
</dbReference>
<dbReference type="PANTHER" id="PTHR43708">
    <property type="entry name" value="CONSERVED EXPRESSED OXIDOREDUCTASE (EUROFUNG)"/>
    <property type="match status" value="1"/>
</dbReference>
<gene>
    <name evidence="3" type="primary">iolX</name>
    <name evidence="3" type="ORF">KSP9073_00351</name>
</gene>
<keyword evidence="4" id="KW-1185">Reference proteome</keyword>
<dbReference type="SUPFAM" id="SSF55347">
    <property type="entry name" value="Glyceraldehyde-3-phosphate dehydrogenase-like, C-terminal domain"/>
    <property type="match status" value="1"/>
</dbReference>
<feature type="domain" description="GFO/IDH/MocA-like oxidoreductase" evidence="2">
    <location>
        <begin position="129"/>
        <end position="251"/>
    </location>
</feature>
<evidence type="ECO:0000259" key="1">
    <source>
        <dbReference type="Pfam" id="PF01408"/>
    </source>
</evidence>
<accession>A0A2R8CHI3</accession>
<evidence type="ECO:0000313" key="4">
    <source>
        <dbReference type="Proteomes" id="UP000244934"/>
    </source>
</evidence>
<dbReference type="PANTHER" id="PTHR43708:SF8">
    <property type="entry name" value="OXIDOREDUCTASE"/>
    <property type="match status" value="1"/>
</dbReference>
<dbReference type="Pfam" id="PF22725">
    <property type="entry name" value="GFO_IDH_MocA_C3"/>
    <property type="match status" value="1"/>
</dbReference>
<dbReference type="Pfam" id="PF01408">
    <property type="entry name" value="GFO_IDH_MocA"/>
    <property type="match status" value="1"/>
</dbReference>
<dbReference type="InterPro" id="IPR000683">
    <property type="entry name" value="Gfo/Idh/MocA-like_OxRdtase_N"/>
</dbReference>
<dbReference type="GO" id="GO:0000166">
    <property type="term" value="F:nucleotide binding"/>
    <property type="evidence" value="ECO:0007669"/>
    <property type="project" value="InterPro"/>
</dbReference>
<dbReference type="AlphaFoldDB" id="A0A2R8CHI3"/>
<protein>
    <submittedName>
        <fullName evidence="3">Scyllo-inositol 2-dehydrogenase (NAD(+))</fullName>
        <ecNumber evidence="3">1.1.1.370</ecNumber>
    </submittedName>
</protein>
<reference evidence="4" key="1">
    <citation type="submission" date="2018-03" db="EMBL/GenBank/DDBJ databases">
        <authorList>
            <person name="Navarro De La Torre S."/>
        </authorList>
    </citation>
    <scope>NUCLEOTIDE SEQUENCE [LARGE SCALE GENOMIC DNA]</scope>
    <source>
        <strain evidence="4">EAod3</strain>
    </source>
</reference>
<dbReference type="OrthoDB" id="9774191at2"/>
<dbReference type="InterPro" id="IPR036291">
    <property type="entry name" value="NAD(P)-bd_dom_sf"/>
</dbReference>
<dbReference type="InterPro" id="IPR051317">
    <property type="entry name" value="Gfo/Idh/MocA_oxidoreduct"/>
</dbReference>
<evidence type="ECO:0000313" key="3">
    <source>
        <dbReference type="EMBL" id="SPJ32351.1"/>
    </source>
</evidence>
<dbReference type="SUPFAM" id="SSF51735">
    <property type="entry name" value="NAD(P)-binding Rossmann-fold domains"/>
    <property type="match status" value="1"/>
</dbReference>
<dbReference type="Gene3D" id="3.30.360.10">
    <property type="entry name" value="Dihydrodipicolinate Reductase, domain 2"/>
    <property type="match status" value="1"/>
</dbReference>
<proteinExistence type="predicted"/>
<dbReference type="EC" id="1.1.1.370" evidence="3"/>
<feature type="domain" description="Gfo/Idh/MocA-like oxidoreductase N-terminal" evidence="1">
    <location>
        <begin position="3"/>
        <end position="118"/>
    </location>
</feature>
<name>A0A2R8CHI3_9GAMM</name>
<dbReference type="EMBL" id="ONZI01000001">
    <property type="protein sequence ID" value="SPJ32351.1"/>
    <property type="molecule type" value="Genomic_DNA"/>
</dbReference>
<dbReference type="RefSeq" id="WP_108841233.1">
    <property type="nucleotide sequence ID" value="NZ_ONZI01000001.1"/>
</dbReference>
<organism evidence="3 4">
    <name type="scientific">Kushneria phyllosphaerae</name>
    <dbReference type="NCBI Taxonomy" id="2100822"/>
    <lineage>
        <taxon>Bacteria</taxon>
        <taxon>Pseudomonadati</taxon>
        <taxon>Pseudomonadota</taxon>
        <taxon>Gammaproteobacteria</taxon>
        <taxon>Oceanospirillales</taxon>
        <taxon>Halomonadaceae</taxon>
        <taxon>Kushneria</taxon>
    </lineage>
</organism>